<dbReference type="Pfam" id="PF00462">
    <property type="entry name" value="Glutaredoxin"/>
    <property type="match status" value="1"/>
</dbReference>
<dbReference type="SUPFAM" id="SSF52833">
    <property type="entry name" value="Thioredoxin-like"/>
    <property type="match status" value="1"/>
</dbReference>
<dbReference type="InterPro" id="IPR002109">
    <property type="entry name" value="Glutaredoxin"/>
</dbReference>
<comment type="caution">
    <text evidence="5">The sequence shown here is derived from an EMBL/GenBank/DDBJ whole genome shotgun (WGS) entry which is preliminary data.</text>
</comment>
<feature type="compositionally biased region" description="Basic and acidic residues" evidence="2">
    <location>
        <begin position="284"/>
        <end position="308"/>
    </location>
</feature>
<feature type="region of interest" description="Disordered" evidence="2">
    <location>
        <begin position="153"/>
        <end position="189"/>
    </location>
</feature>
<dbReference type="Gene3D" id="3.40.30.10">
    <property type="entry name" value="Glutaredoxin"/>
    <property type="match status" value="1"/>
</dbReference>
<accession>A0A8H5K8E6</accession>
<feature type="compositionally biased region" description="Basic and acidic residues" evidence="2">
    <location>
        <begin position="343"/>
        <end position="355"/>
    </location>
</feature>
<dbReference type="OrthoDB" id="423313at2759"/>
<dbReference type="Proteomes" id="UP000582016">
    <property type="component" value="Unassembled WGS sequence"/>
</dbReference>
<feature type="region of interest" description="Disordered" evidence="2">
    <location>
        <begin position="236"/>
        <end position="272"/>
    </location>
</feature>
<dbReference type="InterPro" id="IPR014025">
    <property type="entry name" value="Glutaredoxin_subgr"/>
</dbReference>
<dbReference type="GO" id="GO:0004362">
    <property type="term" value="F:glutathione-disulfide reductase (NADPH) activity"/>
    <property type="evidence" value="ECO:0007669"/>
    <property type="project" value="UniProtKB-ARBA"/>
</dbReference>
<dbReference type="InterPro" id="IPR011899">
    <property type="entry name" value="Glutaredoxin_euk/vir"/>
</dbReference>
<proteinExistence type="inferred from homology"/>
<organism evidence="5 6">
    <name type="scientific">Fusarium phyllophilum</name>
    <dbReference type="NCBI Taxonomy" id="47803"/>
    <lineage>
        <taxon>Eukaryota</taxon>
        <taxon>Fungi</taxon>
        <taxon>Dikarya</taxon>
        <taxon>Ascomycota</taxon>
        <taxon>Pezizomycotina</taxon>
        <taxon>Sordariomycetes</taxon>
        <taxon>Hypocreomycetidae</taxon>
        <taxon>Hypocreales</taxon>
        <taxon>Nectriaceae</taxon>
        <taxon>Fusarium</taxon>
        <taxon>Fusarium fujikuroi species complex</taxon>
    </lineage>
</organism>
<dbReference type="InterPro" id="IPR036249">
    <property type="entry name" value="Thioredoxin-like_sf"/>
</dbReference>
<feature type="domain" description="Glutaredoxin" evidence="4">
    <location>
        <begin position="372"/>
        <end position="435"/>
    </location>
</feature>
<feature type="region of interest" description="Disordered" evidence="2">
    <location>
        <begin position="284"/>
        <end position="355"/>
    </location>
</feature>
<dbReference type="PANTHER" id="PTHR45694:SF5">
    <property type="entry name" value="GLUTAREDOXIN 2"/>
    <property type="match status" value="1"/>
</dbReference>
<dbReference type="GO" id="GO:0005801">
    <property type="term" value="C:cis-Golgi network"/>
    <property type="evidence" value="ECO:0007669"/>
    <property type="project" value="UniProtKB-ARBA"/>
</dbReference>
<reference evidence="5 6" key="1">
    <citation type="submission" date="2020-05" db="EMBL/GenBank/DDBJ databases">
        <title>Identification and distribution of gene clusters putatively required for synthesis of sphingolipid metabolism inhibitors in phylogenetically diverse species of the filamentous fungus Fusarium.</title>
        <authorList>
            <person name="Kim H.-S."/>
            <person name="Busman M."/>
            <person name="Brown D.W."/>
            <person name="Divon H."/>
            <person name="Uhlig S."/>
            <person name="Proctor R.H."/>
        </authorList>
    </citation>
    <scope>NUCLEOTIDE SEQUENCE [LARGE SCALE GENOMIC DNA]</scope>
    <source>
        <strain evidence="5 6">NRRL 13617</strain>
    </source>
</reference>
<comment type="similarity">
    <text evidence="1">Belongs to the glutaredoxin family. Monothiol subfamily.</text>
</comment>
<dbReference type="GO" id="GO:0000324">
    <property type="term" value="C:fungal-type vacuole"/>
    <property type="evidence" value="ECO:0007669"/>
    <property type="project" value="TreeGrafter"/>
</dbReference>
<dbReference type="NCBIfam" id="TIGR02180">
    <property type="entry name" value="GRX_euk"/>
    <property type="match status" value="1"/>
</dbReference>
<feature type="chain" id="PRO_5034949238" evidence="3">
    <location>
        <begin position="22"/>
        <end position="471"/>
    </location>
</feature>
<dbReference type="GO" id="GO:0005796">
    <property type="term" value="C:Golgi lumen"/>
    <property type="evidence" value="ECO:0007669"/>
    <property type="project" value="TreeGrafter"/>
</dbReference>
<keyword evidence="3" id="KW-0732">Signal</keyword>
<dbReference type="EMBL" id="JAAOAQ010000058">
    <property type="protein sequence ID" value="KAF5569624.1"/>
    <property type="molecule type" value="Genomic_DNA"/>
</dbReference>
<evidence type="ECO:0000313" key="5">
    <source>
        <dbReference type="EMBL" id="KAF5569624.1"/>
    </source>
</evidence>
<sequence length="471" mass="51894">MLSFKLSFFLAFFLWAFTLEAAPAMHHHRHGNQHLRHLHATRAALLHRARSHHHHGAPQVLFEEPQKPSESVRAQAVPDQEMHHSVKRLTLIWRICLSLEADSRIPFLFISVSIPIFPPSSSAQHPSRPILFSLSFPSSSTLLNHRYPRRPCCSSINSNRSPARRSRALDQSSLPSAPTPWSRDHHPADMPSPRRVRLLILATIGTFIFILFYTSGFDSHHDAETYTGQEFIKKTQNAMSANEPPAPIVDFATGEKAGQPHADKDGDGDIDADDQKLAAQMQERLKAAEAEAKGKANEKGGLRPDPPKKVVGVGSSAEGQDKDKVVKPVGGESGDAPAPAAAAEKKPETETRSKEAIAAREELDSILKKSPVIIFSKTYCPFSKRAKSLLIEKYSITPEPFVVELDIHPQGQALQDQLLETTGRRTVPNIMVNGVSLGGADDITEMDQAGKLVGKIVDLGNKRVEVLERTK</sequence>
<evidence type="ECO:0000256" key="3">
    <source>
        <dbReference type="SAM" id="SignalP"/>
    </source>
</evidence>
<dbReference type="PRINTS" id="PR00160">
    <property type="entry name" value="GLUTAREDOXIN"/>
</dbReference>
<name>A0A8H5K8E6_9HYPO</name>
<protein>
    <submittedName>
        <fullName evidence="5">Glutaredoxin</fullName>
    </submittedName>
</protein>
<dbReference type="PANTHER" id="PTHR45694">
    <property type="entry name" value="GLUTAREDOXIN 2"/>
    <property type="match status" value="1"/>
</dbReference>
<dbReference type="AlphaFoldDB" id="A0A8H5K8E6"/>
<dbReference type="PROSITE" id="PS51354">
    <property type="entry name" value="GLUTAREDOXIN_2"/>
    <property type="match status" value="1"/>
</dbReference>
<evidence type="ECO:0000313" key="6">
    <source>
        <dbReference type="Proteomes" id="UP000582016"/>
    </source>
</evidence>
<feature type="signal peptide" evidence="3">
    <location>
        <begin position="1"/>
        <end position="21"/>
    </location>
</feature>
<evidence type="ECO:0000256" key="1">
    <source>
        <dbReference type="ARBA" id="ARBA00009630"/>
    </source>
</evidence>
<evidence type="ECO:0000259" key="4">
    <source>
        <dbReference type="Pfam" id="PF00462"/>
    </source>
</evidence>
<gene>
    <name evidence="5" type="ORF">FPHYL_1911</name>
</gene>
<dbReference type="CDD" id="cd03419">
    <property type="entry name" value="GRX_GRXh_1_2_like"/>
    <property type="match status" value="1"/>
</dbReference>
<keyword evidence="6" id="KW-1185">Reference proteome</keyword>
<evidence type="ECO:0000256" key="2">
    <source>
        <dbReference type="SAM" id="MobiDB-lite"/>
    </source>
</evidence>
<dbReference type="GO" id="GO:0034599">
    <property type="term" value="P:cellular response to oxidative stress"/>
    <property type="evidence" value="ECO:0007669"/>
    <property type="project" value="TreeGrafter"/>
</dbReference>
<dbReference type="FunFam" id="3.40.30.10:FF:000093">
    <property type="entry name" value="Glutaredoxin 2"/>
    <property type="match status" value="1"/>
</dbReference>